<name>A0A8J2P6I2_9HEXA</name>
<organism evidence="3 4">
    <name type="scientific">Allacma fusca</name>
    <dbReference type="NCBI Taxonomy" id="39272"/>
    <lineage>
        <taxon>Eukaryota</taxon>
        <taxon>Metazoa</taxon>
        <taxon>Ecdysozoa</taxon>
        <taxon>Arthropoda</taxon>
        <taxon>Hexapoda</taxon>
        <taxon>Collembola</taxon>
        <taxon>Symphypleona</taxon>
        <taxon>Sminthuridae</taxon>
        <taxon>Allacma</taxon>
    </lineage>
</organism>
<protein>
    <recommendedName>
        <fullName evidence="2">Lipase domain-containing protein</fullName>
    </recommendedName>
</protein>
<dbReference type="PANTHER" id="PTHR11610:SF178">
    <property type="entry name" value="LIPASE MEMBER H-A-LIKE PROTEIN"/>
    <property type="match status" value="1"/>
</dbReference>
<keyword evidence="4" id="KW-1185">Reference proteome</keyword>
<dbReference type="PANTHER" id="PTHR11610">
    <property type="entry name" value="LIPASE"/>
    <property type="match status" value="1"/>
</dbReference>
<evidence type="ECO:0000313" key="4">
    <source>
        <dbReference type="Proteomes" id="UP000708208"/>
    </source>
</evidence>
<dbReference type="Proteomes" id="UP000708208">
    <property type="component" value="Unassembled WGS sequence"/>
</dbReference>
<dbReference type="GO" id="GO:0005615">
    <property type="term" value="C:extracellular space"/>
    <property type="evidence" value="ECO:0007669"/>
    <property type="project" value="TreeGrafter"/>
</dbReference>
<dbReference type="GO" id="GO:0016298">
    <property type="term" value="F:lipase activity"/>
    <property type="evidence" value="ECO:0007669"/>
    <property type="project" value="InterPro"/>
</dbReference>
<dbReference type="Pfam" id="PF00151">
    <property type="entry name" value="Lipase"/>
    <property type="match status" value="1"/>
</dbReference>
<evidence type="ECO:0000313" key="3">
    <source>
        <dbReference type="EMBL" id="CAG7726366.1"/>
    </source>
</evidence>
<dbReference type="InterPro" id="IPR013818">
    <property type="entry name" value="Lipase"/>
</dbReference>
<evidence type="ECO:0000259" key="2">
    <source>
        <dbReference type="Pfam" id="PF00151"/>
    </source>
</evidence>
<proteinExistence type="inferred from homology"/>
<dbReference type="GO" id="GO:0016042">
    <property type="term" value="P:lipid catabolic process"/>
    <property type="evidence" value="ECO:0007669"/>
    <property type="project" value="TreeGrafter"/>
</dbReference>
<reference evidence="3" key="1">
    <citation type="submission" date="2021-06" db="EMBL/GenBank/DDBJ databases">
        <authorList>
            <person name="Hodson N. C."/>
            <person name="Mongue J. A."/>
            <person name="Jaron S. K."/>
        </authorList>
    </citation>
    <scope>NUCLEOTIDE SEQUENCE</scope>
</reference>
<dbReference type="InterPro" id="IPR000734">
    <property type="entry name" value="TAG_lipase"/>
</dbReference>
<dbReference type="EMBL" id="CAJVCH010134527">
    <property type="protein sequence ID" value="CAG7726366.1"/>
    <property type="molecule type" value="Genomic_DNA"/>
</dbReference>
<comment type="caution">
    <text evidence="3">The sequence shown here is derived from an EMBL/GenBank/DDBJ whole genome shotgun (WGS) entry which is preliminary data.</text>
</comment>
<dbReference type="OrthoDB" id="199913at2759"/>
<feature type="domain" description="Lipase" evidence="2">
    <location>
        <begin position="91"/>
        <end position="292"/>
    </location>
</feature>
<comment type="similarity">
    <text evidence="1">Belongs to the AB hydrolase superfamily. Lipase family.</text>
</comment>
<accession>A0A8J2P6I2</accession>
<dbReference type="AlphaFoldDB" id="A0A8J2P6I2"/>
<sequence length="305" mass="34250">MWSESLNKLIDVNMGPDPQAKAYDPDEEIKYYIHKKNEKEPTHIDLRTIGSDNNDIDANGMWFFGVHGYQENVFYSPLKLLVQGKPIIIHGNRSANVIHVDWVDGASSNWYPTAANNVKPVAIAVAKVIRRLVETGLAKKELTHLIGFSLGAHVVGIIGQSLFETAGWKPWRISGLDPARPFFEGYPPEETIDPQDGEYVEIFHTTGGQLGVWRPHGQVDVYVNTGFAPQPGCGTDMFYVCSHSFIKRVFANYTNLEMQSYRCTGFEDFAQGKCNHDFNTACTVGFSAQNCKEGVYHLDTTKYFE</sequence>
<evidence type="ECO:0000256" key="1">
    <source>
        <dbReference type="RuleBase" id="RU004262"/>
    </source>
</evidence>
<gene>
    <name evidence="3" type="ORF">AFUS01_LOCUS15281</name>
</gene>